<sequence length="155" mass="16987">YNLLLNPSHRHSSFSFESTFLSLILFFLSSSIPHSMSSSLPSPSLLPLQISSEWVALTHHNLVDTRDLEVENVVVNSSARNSQSTTPRENGPTTGINSVNSTMLENGKMTHSSHHSINLQLNSIDHYSSDLLVSPSLHSSPPKRCTPSSLYVTSS</sequence>
<evidence type="ECO:0000313" key="3">
    <source>
        <dbReference type="EMBL" id="GMR48331.1"/>
    </source>
</evidence>
<accession>A0AAN5I247</accession>
<feature type="non-terminal residue" evidence="3">
    <location>
        <position position="1"/>
    </location>
</feature>
<keyword evidence="2" id="KW-0732">Signal</keyword>
<name>A0AAN5I247_9BILA</name>
<feature type="compositionally biased region" description="Polar residues" evidence="1">
    <location>
        <begin position="146"/>
        <end position="155"/>
    </location>
</feature>
<feature type="chain" id="PRO_5042901340" evidence="2">
    <location>
        <begin position="38"/>
        <end position="155"/>
    </location>
</feature>
<feature type="region of interest" description="Disordered" evidence="1">
    <location>
        <begin position="135"/>
        <end position="155"/>
    </location>
</feature>
<organism evidence="3 4">
    <name type="scientific">Pristionchus mayeri</name>
    <dbReference type="NCBI Taxonomy" id="1317129"/>
    <lineage>
        <taxon>Eukaryota</taxon>
        <taxon>Metazoa</taxon>
        <taxon>Ecdysozoa</taxon>
        <taxon>Nematoda</taxon>
        <taxon>Chromadorea</taxon>
        <taxon>Rhabditida</taxon>
        <taxon>Rhabditina</taxon>
        <taxon>Diplogasteromorpha</taxon>
        <taxon>Diplogasteroidea</taxon>
        <taxon>Neodiplogasteridae</taxon>
        <taxon>Pristionchus</taxon>
    </lineage>
</organism>
<feature type="signal peptide" evidence="2">
    <location>
        <begin position="1"/>
        <end position="37"/>
    </location>
</feature>
<dbReference type="EMBL" id="BTRK01000004">
    <property type="protein sequence ID" value="GMR48331.1"/>
    <property type="molecule type" value="Genomic_DNA"/>
</dbReference>
<feature type="region of interest" description="Disordered" evidence="1">
    <location>
        <begin position="76"/>
        <end position="96"/>
    </location>
</feature>
<protein>
    <submittedName>
        <fullName evidence="3">Uncharacterized protein</fullName>
    </submittedName>
</protein>
<evidence type="ECO:0000313" key="4">
    <source>
        <dbReference type="Proteomes" id="UP001328107"/>
    </source>
</evidence>
<evidence type="ECO:0000256" key="1">
    <source>
        <dbReference type="SAM" id="MobiDB-lite"/>
    </source>
</evidence>
<dbReference type="AlphaFoldDB" id="A0AAN5I247"/>
<comment type="caution">
    <text evidence="3">The sequence shown here is derived from an EMBL/GenBank/DDBJ whole genome shotgun (WGS) entry which is preliminary data.</text>
</comment>
<feature type="non-terminal residue" evidence="3">
    <location>
        <position position="155"/>
    </location>
</feature>
<proteinExistence type="predicted"/>
<dbReference type="Proteomes" id="UP001328107">
    <property type="component" value="Unassembled WGS sequence"/>
</dbReference>
<reference evidence="4" key="1">
    <citation type="submission" date="2022-10" db="EMBL/GenBank/DDBJ databases">
        <title>Genome assembly of Pristionchus species.</title>
        <authorList>
            <person name="Yoshida K."/>
            <person name="Sommer R.J."/>
        </authorList>
    </citation>
    <scope>NUCLEOTIDE SEQUENCE [LARGE SCALE GENOMIC DNA]</scope>
    <source>
        <strain evidence="4">RS5460</strain>
    </source>
</reference>
<gene>
    <name evidence="3" type="ORF">PMAYCL1PPCAC_18526</name>
</gene>
<keyword evidence="4" id="KW-1185">Reference proteome</keyword>
<evidence type="ECO:0000256" key="2">
    <source>
        <dbReference type="SAM" id="SignalP"/>
    </source>
</evidence>